<dbReference type="OrthoDB" id="5380561at2"/>
<dbReference type="PROSITE" id="PS00330">
    <property type="entry name" value="HEMOLYSIN_CALCIUM"/>
    <property type="match status" value="6"/>
</dbReference>
<dbReference type="RefSeq" id="WP_152711192.1">
    <property type="nucleotide sequence ID" value="NZ_VOSJ01000020.1"/>
</dbReference>
<dbReference type="Pfam" id="PF00353">
    <property type="entry name" value="HemolysinCabind"/>
    <property type="match status" value="5"/>
</dbReference>
<dbReference type="GO" id="GO:0005509">
    <property type="term" value="F:calcium ion binding"/>
    <property type="evidence" value="ECO:0007669"/>
    <property type="project" value="InterPro"/>
</dbReference>
<evidence type="ECO:0000313" key="4">
    <source>
        <dbReference type="Proteomes" id="UP000403266"/>
    </source>
</evidence>
<comment type="caution">
    <text evidence="3">The sequence shown here is derived from an EMBL/GenBank/DDBJ whole genome shotgun (WGS) entry which is preliminary data.</text>
</comment>
<accession>A0A5N7MFD7</accession>
<proteinExistence type="predicted"/>
<keyword evidence="2" id="KW-0964">Secreted</keyword>
<sequence length="527" mass="55393">MAVVTFTSSMPQGLRLEELFTSVVGESLVDRMESGYYIASFKIIIYQDPVDVFYEGSIVFEAGKSIAYLRFGPQSTPWLVYSEVNGLVQSTYPGLTSFHAQGAAAATAVMQGDDHLMGSSHGDYLEGYAGNDRLDGGAGADTLDGGLGNDTYIVDSRDDRVLETIGGGSDVVLTSVSFAMASDAEIEEVIAVDGTSSLSLIGSDSANLIAGTSGNDKLDGKGGVDTLTGGAGDDLYIVDSPFDIAWEDIGQGHDTVLADASYTLSANIEILKASGGYSAINLTGNALSNEIFGNLGANGIYGLDGDDGLYGDGGNDIIDGGVGQDVLYGGIGNDFLSGGDGNDLLYGDTGQDTIYAGAGHDRLYGGTESNRLLGQSGNDTLYGGMHADTLQGGDGNDRLYSDAGNDVLDGGAGKDTLSAGWGRDIFIFKNVLNAKTNVDTITDFNVKDDRIRLENSVFKKLRETGKLKPDFLTIGSKAQDGNDYLVYNKKNGYLSYDADGSGSKYKAILFFKLKSGLAMAEKDFYII</sequence>
<evidence type="ECO:0000313" key="3">
    <source>
        <dbReference type="EMBL" id="MPR25493.1"/>
    </source>
</evidence>
<protein>
    <submittedName>
        <fullName evidence="3">Calcium-binding protein</fullName>
    </submittedName>
</protein>
<dbReference type="GO" id="GO:0005576">
    <property type="term" value="C:extracellular region"/>
    <property type="evidence" value="ECO:0007669"/>
    <property type="project" value="UniProtKB-SubCell"/>
</dbReference>
<keyword evidence="4" id="KW-1185">Reference proteome</keyword>
<dbReference type="PANTHER" id="PTHR38340:SF1">
    <property type="entry name" value="S-LAYER PROTEIN"/>
    <property type="match status" value="1"/>
</dbReference>
<evidence type="ECO:0000256" key="2">
    <source>
        <dbReference type="ARBA" id="ARBA00022525"/>
    </source>
</evidence>
<dbReference type="InterPro" id="IPR001343">
    <property type="entry name" value="Hemolysn_Ca-bd"/>
</dbReference>
<dbReference type="Gene3D" id="2.150.10.10">
    <property type="entry name" value="Serralysin-like metalloprotease, C-terminal"/>
    <property type="match status" value="3"/>
</dbReference>
<name>A0A5N7MFD7_9HYPH</name>
<comment type="subcellular location">
    <subcellularLocation>
        <location evidence="1">Secreted</location>
    </subcellularLocation>
</comment>
<dbReference type="SUPFAM" id="SSF51120">
    <property type="entry name" value="beta-Roll"/>
    <property type="match status" value="3"/>
</dbReference>
<dbReference type="AlphaFoldDB" id="A0A5N7MFD7"/>
<gene>
    <name evidence="3" type="ORF">FS320_09640</name>
</gene>
<dbReference type="EMBL" id="VOSK01000024">
    <property type="protein sequence ID" value="MPR25493.1"/>
    <property type="molecule type" value="Genomic_DNA"/>
</dbReference>
<dbReference type="InterPro" id="IPR011049">
    <property type="entry name" value="Serralysin-like_metalloprot_C"/>
</dbReference>
<organism evidence="3 4">
    <name type="scientific">Microvirga tunisiensis</name>
    <dbReference type="NCBI Taxonomy" id="2108360"/>
    <lineage>
        <taxon>Bacteria</taxon>
        <taxon>Pseudomonadati</taxon>
        <taxon>Pseudomonadota</taxon>
        <taxon>Alphaproteobacteria</taxon>
        <taxon>Hyphomicrobiales</taxon>
        <taxon>Methylobacteriaceae</taxon>
        <taxon>Microvirga</taxon>
    </lineage>
</organism>
<dbReference type="InterPro" id="IPR018511">
    <property type="entry name" value="Hemolysin-typ_Ca-bd_CS"/>
</dbReference>
<reference evidence="3 4" key="1">
    <citation type="journal article" date="2019" name="Syst. Appl. Microbiol.">
        <title>Microvirga tunisiensis sp. nov., a root nodule symbiotic bacterium isolated from Lupinus micranthus and L. luteus grown in Northern Tunisia.</title>
        <authorList>
            <person name="Msaddak A."/>
            <person name="Rejili M."/>
            <person name="Duran D."/>
            <person name="Mars M."/>
            <person name="Palacios J.M."/>
            <person name="Ruiz-Argueso T."/>
            <person name="Rey L."/>
            <person name="Imperial J."/>
        </authorList>
    </citation>
    <scope>NUCLEOTIDE SEQUENCE [LARGE SCALE GENOMIC DNA]</scope>
    <source>
        <strain evidence="3 4">Lmie10</strain>
    </source>
</reference>
<dbReference type="PRINTS" id="PR00313">
    <property type="entry name" value="CABNDNGRPT"/>
</dbReference>
<dbReference type="InterPro" id="IPR050557">
    <property type="entry name" value="RTX_toxin/Mannuronan_C5-epim"/>
</dbReference>
<dbReference type="PANTHER" id="PTHR38340">
    <property type="entry name" value="S-LAYER PROTEIN"/>
    <property type="match status" value="1"/>
</dbReference>
<dbReference type="Proteomes" id="UP000403266">
    <property type="component" value="Unassembled WGS sequence"/>
</dbReference>
<evidence type="ECO:0000256" key="1">
    <source>
        <dbReference type="ARBA" id="ARBA00004613"/>
    </source>
</evidence>